<dbReference type="AlphaFoldDB" id="A0A409VBJ2"/>
<proteinExistence type="predicted"/>
<dbReference type="Proteomes" id="UP000284842">
    <property type="component" value="Unassembled WGS sequence"/>
</dbReference>
<dbReference type="EMBL" id="NHTK01006087">
    <property type="protein sequence ID" value="PPQ64363.1"/>
    <property type="molecule type" value="Genomic_DNA"/>
</dbReference>
<keyword evidence="2" id="KW-0472">Membrane</keyword>
<dbReference type="InParanoid" id="A0A409VBJ2"/>
<keyword evidence="2" id="KW-0812">Transmembrane</keyword>
<evidence type="ECO:0000313" key="4">
    <source>
        <dbReference type="Proteomes" id="UP000284842"/>
    </source>
</evidence>
<feature type="transmembrane region" description="Helical" evidence="2">
    <location>
        <begin position="250"/>
        <end position="269"/>
    </location>
</feature>
<keyword evidence="4" id="KW-1185">Reference proteome</keyword>
<feature type="transmembrane region" description="Helical" evidence="2">
    <location>
        <begin position="12"/>
        <end position="39"/>
    </location>
</feature>
<accession>A0A409VBJ2</accession>
<dbReference type="OrthoDB" id="3028300at2759"/>
<organism evidence="3 4">
    <name type="scientific">Panaeolus cyanescens</name>
    <dbReference type="NCBI Taxonomy" id="181874"/>
    <lineage>
        <taxon>Eukaryota</taxon>
        <taxon>Fungi</taxon>
        <taxon>Dikarya</taxon>
        <taxon>Basidiomycota</taxon>
        <taxon>Agaricomycotina</taxon>
        <taxon>Agaricomycetes</taxon>
        <taxon>Agaricomycetidae</taxon>
        <taxon>Agaricales</taxon>
        <taxon>Agaricineae</taxon>
        <taxon>Galeropsidaceae</taxon>
        <taxon>Panaeolus</taxon>
    </lineage>
</organism>
<feature type="transmembrane region" description="Helical" evidence="2">
    <location>
        <begin position="135"/>
        <end position="157"/>
    </location>
</feature>
<feature type="transmembrane region" description="Helical" evidence="2">
    <location>
        <begin position="51"/>
        <end position="73"/>
    </location>
</feature>
<protein>
    <submittedName>
        <fullName evidence="3">Uncharacterized protein</fullName>
    </submittedName>
</protein>
<reference evidence="3 4" key="1">
    <citation type="journal article" date="2018" name="Evol. Lett.">
        <title>Horizontal gene cluster transfer increased hallucinogenic mushroom diversity.</title>
        <authorList>
            <person name="Reynolds H.T."/>
            <person name="Vijayakumar V."/>
            <person name="Gluck-Thaler E."/>
            <person name="Korotkin H.B."/>
            <person name="Matheny P.B."/>
            <person name="Slot J.C."/>
        </authorList>
    </citation>
    <scope>NUCLEOTIDE SEQUENCE [LARGE SCALE GENOMIC DNA]</scope>
    <source>
        <strain evidence="3 4">2629</strain>
    </source>
</reference>
<name>A0A409VBJ2_9AGAR</name>
<gene>
    <name evidence="3" type="ORF">CVT24_008432</name>
</gene>
<feature type="region of interest" description="Disordered" evidence="1">
    <location>
        <begin position="330"/>
        <end position="361"/>
    </location>
</feature>
<keyword evidence="2" id="KW-1133">Transmembrane helix</keyword>
<evidence type="ECO:0000256" key="2">
    <source>
        <dbReference type="SAM" id="Phobius"/>
    </source>
</evidence>
<feature type="transmembrane region" description="Helical" evidence="2">
    <location>
        <begin position="107"/>
        <end position="128"/>
    </location>
</feature>
<evidence type="ECO:0000256" key="1">
    <source>
        <dbReference type="SAM" id="MobiDB-lite"/>
    </source>
</evidence>
<evidence type="ECO:0000313" key="3">
    <source>
        <dbReference type="EMBL" id="PPQ64363.1"/>
    </source>
</evidence>
<feature type="transmembrane region" description="Helical" evidence="2">
    <location>
        <begin position="223"/>
        <end position="244"/>
    </location>
</feature>
<comment type="caution">
    <text evidence="3">The sequence shown here is derived from an EMBL/GenBank/DDBJ whole genome shotgun (WGS) entry which is preliminary data.</text>
</comment>
<sequence length="361" mass="40627">MSSQPLLTKADFYYPVGVCFEAFFYGIYTVLFIAALWIWQKRRSRATVRGFSGVFYLIMIILMWIVAGLHLGLSMERYLRIFILDLRVGGPSTFVSLHDGTVWDTKMHVALTTVMIWLGDILVIYRAYIVWDRNLWIISVPLLIQIAYLVVNTIATYLVSHPTLVSPSTTYNWYRPIFPLVFAQNTITTGLLAYKLWSQHRSSRANGVINAGGSLSLGHLAKIIIETVMLYPLELFIIIVLGAIQHPAKGMIVVCLAPTIGIVFVLLSVRVHFGVSFQTNGTRSTTASNFPNLFRDTASDRGIELEHPVPGHSIDRIDLEFKTGDDKLTLHHSDTEAEDRDPFPTASFSRKNSAEGLEFKP</sequence>